<evidence type="ECO:0000256" key="6">
    <source>
        <dbReference type="RuleBase" id="RU361161"/>
    </source>
</evidence>
<evidence type="ECO:0000256" key="3">
    <source>
        <dbReference type="ARBA" id="ARBA00012663"/>
    </source>
</evidence>
<sequence>MRYRKWAAVTTAVLLSAALAPHAQADAGGDRQIAEKIRRMTLEEKVGQLFLANVYGETADTTNPADVTANQTLYGPDVRNGNDLIAKYKLGGLVYFRWSNNLNEPAKIARLSNGLQRAALAQPAKIPLFISTDQENGVVYRLGDPATQLPGAMALGATRRPADAFASYAVTGRELRALGVNQDYAPVADVNVDPSNPVIGVRSFGEDPKLVSDMTAAAVRGIRSTGLASAIKHFPGHGDTVNDSHNQVPWIHHTREEWREIDAPPFAAGIRAGTDMVMTAHVVMPKLQSDCDEVTKAGCDPATLDPEILTGLLRGELGYDGVVVTDALNMKGVREQYGDERVPVLALKAGVDLLMMIDTTTDTVSLDVAYNAVLKAVRSGELTERRIDESVRRVLKLKKDRGLFRGDPYVDEGRAAQRLGTRAHVAVADHVSGHSVTLVRDDAKALPLAAAGKKFLVTGYRNVVNPTVLATPALHLAEALKEQGAAADLHETGTTPARADIDAAVAKANASDAVVVTTVNATGTGASATQQRALVEALIATGKPVIVVGSRNPYDINALPGARTFLASYDWSRSQMRATARVITGKTRPTGKLPVTIPAAGGGVLYPYGHGLTY</sequence>
<dbReference type="InterPro" id="IPR017853">
    <property type="entry name" value="GH"/>
</dbReference>
<dbReference type="InterPro" id="IPR002772">
    <property type="entry name" value="Glyco_hydro_3_C"/>
</dbReference>
<dbReference type="PANTHER" id="PTHR30480">
    <property type="entry name" value="BETA-HEXOSAMINIDASE-RELATED"/>
    <property type="match status" value="1"/>
</dbReference>
<keyword evidence="11" id="KW-1185">Reference proteome</keyword>
<dbReference type="PANTHER" id="PTHR30480:SF13">
    <property type="entry name" value="BETA-HEXOSAMINIDASE"/>
    <property type="match status" value="1"/>
</dbReference>
<evidence type="ECO:0000256" key="4">
    <source>
        <dbReference type="ARBA" id="ARBA00022801"/>
    </source>
</evidence>
<dbReference type="EC" id="3.2.1.52" evidence="3"/>
<feature type="chain" id="PRO_5017340854" description="beta-N-acetylhexosaminidase" evidence="7">
    <location>
        <begin position="26"/>
        <end position="614"/>
    </location>
</feature>
<dbReference type="Gene3D" id="3.40.50.1700">
    <property type="entry name" value="Glycoside hydrolase family 3 C-terminal domain"/>
    <property type="match status" value="1"/>
</dbReference>
<dbReference type="SUPFAM" id="SSF51445">
    <property type="entry name" value="(Trans)glycosidases"/>
    <property type="match status" value="1"/>
</dbReference>
<feature type="domain" description="Glycoside hydrolase family 3 C-terminal" evidence="9">
    <location>
        <begin position="437"/>
        <end position="614"/>
    </location>
</feature>
<dbReference type="EMBL" id="QZEY01000004">
    <property type="protein sequence ID" value="RJL32749.1"/>
    <property type="molecule type" value="Genomic_DNA"/>
</dbReference>
<keyword evidence="5 6" id="KW-0326">Glycosidase</keyword>
<evidence type="ECO:0000256" key="7">
    <source>
        <dbReference type="SAM" id="SignalP"/>
    </source>
</evidence>
<dbReference type="InterPro" id="IPR019800">
    <property type="entry name" value="Glyco_hydro_3_AS"/>
</dbReference>
<comment type="catalytic activity">
    <reaction evidence="1">
        <text>Hydrolysis of terminal non-reducing N-acetyl-D-hexosamine residues in N-acetyl-beta-D-hexosaminides.</text>
        <dbReference type="EC" id="3.2.1.52"/>
    </reaction>
</comment>
<dbReference type="InterPro" id="IPR001764">
    <property type="entry name" value="Glyco_hydro_3_N"/>
</dbReference>
<evidence type="ECO:0000259" key="8">
    <source>
        <dbReference type="Pfam" id="PF00933"/>
    </source>
</evidence>
<dbReference type="Gene3D" id="3.20.20.300">
    <property type="entry name" value="Glycoside hydrolase, family 3, N-terminal domain"/>
    <property type="match status" value="1"/>
</dbReference>
<name>A0A3A4B402_9ACTN</name>
<dbReference type="Proteomes" id="UP000265768">
    <property type="component" value="Unassembled WGS sequence"/>
</dbReference>
<dbReference type="SUPFAM" id="SSF52279">
    <property type="entry name" value="Beta-D-glucan exohydrolase, C-terminal domain"/>
    <property type="match status" value="1"/>
</dbReference>
<dbReference type="GO" id="GO:0005975">
    <property type="term" value="P:carbohydrate metabolic process"/>
    <property type="evidence" value="ECO:0007669"/>
    <property type="project" value="InterPro"/>
</dbReference>
<feature type="domain" description="Glycoside hydrolase family 3 N-terminal" evidence="8">
    <location>
        <begin position="41"/>
        <end position="397"/>
    </location>
</feature>
<accession>A0A3A4B402</accession>
<evidence type="ECO:0000313" key="11">
    <source>
        <dbReference type="Proteomes" id="UP000265768"/>
    </source>
</evidence>
<dbReference type="OrthoDB" id="9805821at2"/>
<dbReference type="GO" id="GO:0009254">
    <property type="term" value="P:peptidoglycan turnover"/>
    <property type="evidence" value="ECO:0007669"/>
    <property type="project" value="TreeGrafter"/>
</dbReference>
<dbReference type="InterPro" id="IPR050226">
    <property type="entry name" value="NagZ_Beta-hexosaminidase"/>
</dbReference>
<evidence type="ECO:0000313" key="10">
    <source>
        <dbReference type="EMBL" id="RJL32749.1"/>
    </source>
</evidence>
<comment type="similarity">
    <text evidence="2 6">Belongs to the glycosyl hydrolase 3 family.</text>
</comment>
<reference evidence="10 11" key="1">
    <citation type="submission" date="2018-09" db="EMBL/GenBank/DDBJ databases">
        <title>YIM 75507 draft genome.</title>
        <authorList>
            <person name="Tang S."/>
            <person name="Feng Y."/>
        </authorList>
    </citation>
    <scope>NUCLEOTIDE SEQUENCE [LARGE SCALE GENOMIC DNA]</scope>
    <source>
        <strain evidence="10 11">YIM 75507</strain>
    </source>
</reference>
<dbReference type="Pfam" id="PF00933">
    <property type="entry name" value="Glyco_hydro_3"/>
    <property type="match status" value="1"/>
</dbReference>
<dbReference type="InterPro" id="IPR036962">
    <property type="entry name" value="Glyco_hydro_3_N_sf"/>
</dbReference>
<dbReference type="Pfam" id="PF01915">
    <property type="entry name" value="Glyco_hydro_3_C"/>
    <property type="match status" value="1"/>
</dbReference>
<dbReference type="AlphaFoldDB" id="A0A3A4B402"/>
<evidence type="ECO:0000256" key="2">
    <source>
        <dbReference type="ARBA" id="ARBA00005336"/>
    </source>
</evidence>
<keyword evidence="4 6" id="KW-0378">Hydrolase</keyword>
<dbReference type="PROSITE" id="PS00775">
    <property type="entry name" value="GLYCOSYL_HYDROL_F3"/>
    <property type="match status" value="1"/>
</dbReference>
<evidence type="ECO:0000256" key="5">
    <source>
        <dbReference type="ARBA" id="ARBA00023295"/>
    </source>
</evidence>
<feature type="signal peptide" evidence="7">
    <location>
        <begin position="1"/>
        <end position="25"/>
    </location>
</feature>
<dbReference type="GO" id="GO:0004563">
    <property type="term" value="F:beta-N-acetylhexosaminidase activity"/>
    <property type="evidence" value="ECO:0007669"/>
    <property type="project" value="UniProtKB-EC"/>
</dbReference>
<keyword evidence="7" id="KW-0732">Signal</keyword>
<gene>
    <name evidence="10" type="ORF">D5H75_14830</name>
</gene>
<evidence type="ECO:0000259" key="9">
    <source>
        <dbReference type="Pfam" id="PF01915"/>
    </source>
</evidence>
<evidence type="ECO:0000256" key="1">
    <source>
        <dbReference type="ARBA" id="ARBA00001231"/>
    </source>
</evidence>
<dbReference type="FunFam" id="3.20.20.300:FF:000014">
    <property type="entry name" value="Beta-hexosaminidase, lipoprotein"/>
    <property type="match status" value="1"/>
</dbReference>
<protein>
    <recommendedName>
        <fullName evidence="3">beta-N-acetylhexosaminidase</fullName>
        <ecNumber evidence="3">3.2.1.52</ecNumber>
    </recommendedName>
</protein>
<organism evidence="10 11">
    <name type="scientific">Bailinhaonella thermotolerans</name>
    <dbReference type="NCBI Taxonomy" id="1070861"/>
    <lineage>
        <taxon>Bacteria</taxon>
        <taxon>Bacillati</taxon>
        <taxon>Actinomycetota</taxon>
        <taxon>Actinomycetes</taxon>
        <taxon>Streptosporangiales</taxon>
        <taxon>Streptosporangiaceae</taxon>
        <taxon>Bailinhaonella</taxon>
    </lineage>
</organism>
<comment type="caution">
    <text evidence="10">The sequence shown here is derived from an EMBL/GenBank/DDBJ whole genome shotgun (WGS) entry which is preliminary data.</text>
</comment>
<dbReference type="InterPro" id="IPR036881">
    <property type="entry name" value="Glyco_hydro_3_C_sf"/>
</dbReference>
<dbReference type="RefSeq" id="WP_119926999.1">
    <property type="nucleotide sequence ID" value="NZ_QZEY01000004.1"/>
</dbReference>
<proteinExistence type="inferred from homology"/>